<dbReference type="AlphaFoldDB" id="A0A919TN18"/>
<dbReference type="PROSITE" id="PS51186">
    <property type="entry name" value="GNAT"/>
    <property type="match status" value="1"/>
</dbReference>
<dbReference type="PANTHER" id="PTHR42791">
    <property type="entry name" value="GNAT FAMILY ACETYLTRANSFERASE"/>
    <property type="match status" value="1"/>
</dbReference>
<dbReference type="PANTHER" id="PTHR42791:SF1">
    <property type="entry name" value="N-ACETYLTRANSFERASE DOMAIN-CONTAINING PROTEIN"/>
    <property type="match status" value="1"/>
</dbReference>
<dbReference type="RefSeq" id="WP_203683640.1">
    <property type="nucleotide sequence ID" value="NZ_BOMW01000061.1"/>
</dbReference>
<name>A0A919TN18_9ACTN</name>
<feature type="domain" description="N-acetyltransferase" evidence="1">
    <location>
        <begin position="105"/>
        <end position="187"/>
    </location>
</feature>
<dbReference type="Pfam" id="PF00583">
    <property type="entry name" value="Acetyltransf_1"/>
    <property type="match status" value="1"/>
</dbReference>
<dbReference type="CDD" id="cd04301">
    <property type="entry name" value="NAT_SF"/>
    <property type="match status" value="1"/>
</dbReference>
<evidence type="ECO:0000259" key="1">
    <source>
        <dbReference type="PROSITE" id="PS51186"/>
    </source>
</evidence>
<dbReference type="InterPro" id="IPR052523">
    <property type="entry name" value="Trichothecene_AcTrans"/>
</dbReference>
<dbReference type="SUPFAM" id="SSF55729">
    <property type="entry name" value="Acyl-CoA N-acyltransferases (Nat)"/>
    <property type="match status" value="1"/>
</dbReference>
<comment type="caution">
    <text evidence="2">The sequence shown here is derived from an EMBL/GenBank/DDBJ whole genome shotgun (WGS) entry which is preliminary data.</text>
</comment>
<dbReference type="InterPro" id="IPR016181">
    <property type="entry name" value="Acyl_CoA_acyltransferase"/>
</dbReference>
<proteinExistence type="predicted"/>
<keyword evidence="3" id="KW-1185">Reference proteome</keyword>
<dbReference type="GO" id="GO:0016747">
    <property type="term" value="F:acyltransferase activity, transferring groups other than amino-acyl groups"/>
    <property type="evidence" value="ECO:0007669"/>
    <property type="project" value="InterPro"/>
</dbReference>
<dbReference type="Gene3D" id="3.40.630.30">
    <property type="match status" value="1"/>
</dbReference>
<sequence length="188" mass="20305">MTEIALATPADRTKVLASLVPAFENDPVLRHLFPDDDTYPEHAAAFFGGLFDKRVGRDAIWIAEGGNAVAIWEPPADGTPPAAPGRGLPADVEKRIDAYDHAVHALLPDGPYWYLGVLGTHPDHRGRRLGHAVMAEGLRRAAAAGLPAILETSTEGNVAMYQRAGWEVVASTTDPLPLWVLAHHTRTR</sequence>
<organism evidence="2 3">
    <name type="scientific">Actinoplanes siamensis</name>
    <dbReference type="NCBI Taxonomy" id="1223317"/>
    <lineage>
        <taxon>Bacteria</taxon>
        <taxon>Bacillati</taxon>
        <taxon>Actinomycetota</taxon>
        <taxon>Actinomycetes</taxon>
        <taxon>Micromonosporales</taxon>
        <taxon>Micromonosporaceae</taxon>
        <taxon>Actinoplanes</taxon>
    </lineage>
</organism>
<protein>
    <recommendedName>
        <fullName evidence="1">N-acetyltransferase domain-containing protein</fullName>
    </recommendedName>
</protein>
<evidence type="ECO:0000313" key="3">
    <source>
        <dbReference type="Proteomes" id="UP000629619"/>
    </source>
</evidence>
<dbReference type="InterPro" id="IPR000182">
    <property type="entry name" value="GNAT_dom"/>
</dbReference>
<dbReference type="Proteomes" id="UP000629619">
    <property type="component" value="Unassembled WGS sequence"/>
</dbReference>
<accession>A0A919TN18</accession>
<dbReference type="EMBL" id="BOMW01000061">
    <property type="protein sequence ID" value="GIF08272.1"/>
    <property type="molecule type" value="Genomic_DNA"/>
</dbReference>
<gene>
    <name evidence="2" type="ORF">Asi03nite_58100</name>
</gene>
<evidence type="ECO:0000313" key="2">
    <source>
        <dbReference type="EMBL" id="GIF08272.1"/>
    </source>
</evidence>
<reference evidence="2" key="1">
    <citation type="submission" date="2021-01" db="EMBL/GenBank/DDBJ databases">
        <title>Whole genome shotgun sequence of Actinoplanes siamensis NBRC 109076.</title>
        <authorList>
            <person name="Komaki H."/>
            <person name="Tamura T."/>
        </authorList>
    </citation>
    <scope>NUCLEOTIDE SEQUENCE</scope>
    <source>
        <strain evidence="2">NBRC 109076</strain>
    </source>
</reference>